<dbReference type="KEGG" id="ttq:NIES37_45650"/>
<evidence type="ECO:0000313" key="2">
    <source>
        <dbReference type="Proteomes" id="UP000218785"/>
    </source>
</evidence>
<evidence type="ECO:0000313" key="1">
    <source>
        <dbReference type="EMBL" id="BAZ00570.1"/>
    </source>
</evidence>
<dbReference type="PANTHER" id="PTHR38436:SF1">
    <property type="entry name" value="ESTER CYCLASE"/>
    <property type="match status" value="1"/>
</dbReference>
<name>A0A1Z4N498_9CYAN</name>
<reference evidence="1 2" key="1">
    <citation type="submission" date="2017-06" db="EMBL/GenBank/DDBJ databases">
        <title>Genome sequencing of cyanobaciteial culture collection at National Institute for Environmental Studies (NIES).</title>
        <authorList>
            <person name="Hirose Y."/>
            <person name="Shimura Y."/>
            <person name="Fujisawa T."/>
            <person name="Nakamura Y."/>
            <person name="Kawachi M."/>
        </authorList>
    </citation>
    <scope>NUCLEOTIDE SEQUENCE [LARGE SCALE GENOMIC DNA]</scope>
    <source>
        <strain evidence="1 2">NIES-37</strain>
    </source>
</reference>
<dbReference type="AlphaFoldDB" id="A0A1Z4N498"/>
<dbReference type="Pfam" id="PF07366">
    <property type="entry name" value="SnoaL"/>
    <property type="match status" value="1"/>
</dbReference>
<protein>
    <recommendedName>
        <fullName evidence="3">SnoaL-like domain-containing protein</fullName>
    </recommendedName>
</protein>
<gene>
    <name evidence="1" type="ORF">NIES37_45650</name>
</gene>
<dbReference type="GO" id="GO:0030638">
    <property type="term" value="P:polyketide metabolic process"/>
    <property type="evidence" value="ECO:0007669"/>
    <property type="project" value="InterPro"/>
</dbReference>
<dbReference type="Proteomes" id="UP000218785">
    <property type="component" value="Chromosome"/>
</dbReference>
<accession>A0A1Z4N498</accession>
<proteinExistence type="predicted"/>
<keyword evidence="2" id="KW-1185">Reference proteome</keyword>
<sequence>MTQVAQNMAIALRFMNEGIAKADLQVFDETIDPNIQVTTGLSPTAPIQGLDSYKQIFANFADAWPVKHFVIDDIFGVDEKVVVLFTATAIFKKDYYGVKATNQIVPLQEVHILTFRNDKIVENIVSATNFPFEYIMYPALKDAVIGNLEVAI</sequence>
<dbReference type="InterPro" id="IPR032710">
    <property type="entry name" value="NTF2-like_dom_sf"/>
</dbReference>
<dbReference type="EMBL" id="AP018248">
    <property type="protein sequence ID" value="BAZ00570.1"/>
    <property type="molecule type" value="Genomic_DNA"/>
</dbReference>
<dbReference type="SUPFAM" id="SSF54427">
    <property type="entry name" value="NTF2-like"/>
    <property type="match status" value="1"/>
</dbReference>
<dbReference type="Gene3D" id="3.10.450.50">
    <property type="match status" value="1"/>
</dbReference>
<organism evidence="1 2">
    <name type="scientific">Tolypothrix tenuis PCC 7101</name>
    <dbReference type="NCBI Taxonomy" id="231146"/>
    <lineage>
        <taxon>Bacteria</taxon>
        <taxon>Bacillati</taxon>
        <taxon>Cyanobacteriota</taxon>
        <taxon>Cyanophyceae</taxon>
        <taxon>Nostocales</taxon>
        <taxon>Tolypothrichaceae</taxon>
        <taxon>Tolypothrix</taxon>
    </lineage>
</organism>
<evidence type="ECO:0008006" key="3">
    <source>
        <dbReference type="Google" id="ProtNLM"/>
    </source>
</evidence>
<dbReference type="PANTHER" id="PTHR38436">
    <property type="entry name" value="POLYKETIDE CYCLASE SNOAL-LIKE DOMAIN"/>
    <property type="match status" value="1"/>
</dbReference>
<dbReference type="InterPro" id="IPR009959">
    <property type="entry name" value="Cyclase_SnoaL-like"/>
</dbReference>
<dbReference type="RefSeq" id="WP_199347443.1">
    <property type="nucleotide sequence ID" value="NZ_CAWNJS010000001.1"/>
</dbReference>